<dbReference type="PANTHER" id="PTHR23227">
    <property type="entry name" value="BUCENTAUR RELATED"/>
    <property type="match status" value="1"/>
</dbReference>
<evidence type="ECO:0000313" key="3">
    <source>
        <dbReference type="WBParaSite" id="NBR_0000135401-mRNA-1"/>
    </source>
</evidence>
<dbReference type="WBParaSite" id="NBR_0000135401-mRNA-1">
    <property type="protein sequence ID" value="NBR_0000135401-mRNA-1"/>
    <property type="gene ID" value="NBR_0000135401"/>
</dbReference>
<gene>
    <name evidence="1" type="ORF">NBR_LOCUS1356</name>
</gene>
<reference evidence="3" key="1">
    <citation type="submission" date="2017-02" db="UniProtKB">
        <authorList>
            <consortium name="WormBaseParasite"/>
        </authorList>
    </citation>
    <scope>IDENTIFICATION</scope>
</reference>
<organism evidence="3">
    <name type="scientific">Nippostrongylus brasiliensis</name>
    <name type="common">Rat hookworm</name>
    <dbReference type="NCBI Taxonomy" id="27835"/>
    <lineage>
        <taxon>Eukaryota</taxon>
        <taxon>Metazoa</taxon>
        <taxon>Ecdysozoa</taxon>
        <taxon>Nematoda</taxon>
        <taxon>Chromadorea</taxon>
        <taxon>Rhabditida</taxon>
        <taxon>Rhabditina</taxon>
        <taxon>Rhabditomorpha</taxon>
        <taxon>Strongyloidea</taxon>
        <taxon>Heligmosomidae</taxon>
        <taxon>Nippostrongylus</taxon>
    </lineage>
</organism>
<dbReference type="InterPro" id="IPR027124">
    <property type="entry name" value="Swc5/CFDP1/2"/>
</dbReference>
<evidence type="ECO:0000313" key="2">
    <source>
        <dbReference type="Proteomes" id="UP000271162"/>
    </source>
</evidence>
<dbReference type="AlphaFoldDB" id="A0A0N4XFQ2"/>
<proteinExistence type="predicted"/>
<dbReference type="InterPro" id="IPR036691">
    <property type="entry name" value="Endo/exonu/phosph_ase_sf"/>
</dbReference>
<dbReference type="EMBL" id="UYSL01001034">
    <property type="protein sequence ID" value="VDL64750.1"/>
    <property type="molecule type" value="Genomic_DNA"/>
</dbReference>
<protein>
    <submittedName>
        <fullName evidence="3">Endo/exonuclease/phosphatase domain-containing protein</fullName>
    </submittedName>
</protein>
<dbReference type="PANTHER" id="PTHR23227:SF83">
    <property type="entry name" value="ENDONUCLEASE_EXONUCLEASE_PHOSPHATASE DOMAIN-CONTAINING PROTEIN"/>
    <property type="match status" value="1"/>
</dbReference>
<evidence type="ECO:0000313" key="1">
    <source>
        <dbReference type="EMBL" id="VDL64750.1"/>
    </source>
</evidence>
<reference evidence="1 2" key="2">
    <citation type="submission" date="2018-11" db="EMBL/GenBank/DDBJ databases">
        <authorList>
            <consortium name="Pathogen Informatics"/>
        </authorList>
    </citation>
    <scope>NUCLEOTIDE SEQUENCE [LARGE SCALE GENOMIC DNA]</scope>
</reference>
<dbReference type="Gene3D" id="3.60.10.10">
    <property type="entry name" value="Endonuclease/exonuclease/phosphatase"/>
    <property type="match status" value="1"/>
</dbReference>
<accession>A0A0N4XFQ2</accession>
<name>A0A0N4XFQ2_NIPBR</name>
<keyword evidence="2" id="KW-1185">Reference proteome</keyword>
<dbReference type="OMA" id="NHIPLMC"/>
<dbReference type="STRING" id="27835.A0A0N4XFQ2"/>
<dbReference type="SUPFAM" id="SSF56219">
    <property type="entry name" value="DNase I-like"/>
    <property type="match status" value="1"/>
</dbReference>
<sequence length="172" mass="19848">MKDGCWIIISVYPPQTECSDREEEKDEFYMTLGDVIRSVPEGDFLTVAGDLNGHVGTERRGLERVHGRRRIGCKNEDGERIIDLAVSNDLAICSTFFAKRKSQKVTYSSQGRRTEIDYILVRRQALKTVKDVKVLPGEDVTTQRKPLVADLNITLPPKRKVKMERRIRWWKL</sequence>
<dbReference type="Proteomes" id="UP000271162">
    <property type="component" value="Unassembled WGS sequence"/>
</dbReference>